<accession>A0A9D1LEJ9</accession>
<dbReference type="InterPro" id="IPR011701">
    <property type="entry name" value="MFS"/>
</dbReference>
<evidence type="ECO:0000313" key="8">
    <source>
        <dbReference type="Proteomes" id="UP000824083"/>
    </source>
</evidence>
<dbReference type="PANTHER" id="PTHR23514:SF13">
    <property type="entry name" value="INNER MEMBRANE PROTEIN YBJJ"/>
    <property type="match status" value="1"/>
</dbReference>
<feature type="domain" description="Major facilitator superfamily (MFS) profile" evidence="6">
    <location>
        <begin position="50"/>
        <end position="427"/>
    </location>
</feature>
<dbReference type="Proteomes" id="UP000824083">
    <property type="component" value="Unassembled WGS sequence"/>
</dbReference>
<evidence type="ECO:0000256" key="3">
    <source>
        <dbReference type="ARBA" id="ARBA00022989"/>
    </source>
</evidence>
<evidence type="ECO:0000259" key="6">
    <source>
        <dbReference type="PROSITE" id="PS50850"/>
    </source>
</evidence>
<feature type="transmembrane region" description="Helical" evidence="5">
    <location>
        <begin position="144"/>
        <end position="165"/>
    </location>
</feature>
<reference evidence="7" key="1">
    <citation type="submission" date="2020-10" db="EMBL/GenBank/DDBJ databases">
        <authorList>
            <person name="Gilroy R."/>
        </authorList>
    </citation>
    <scope>NUCLEOTIDE SEQUENCE</scope>
    <source>
        <strain evidence="7">7463</strain>
    </source>
</reference>
<dbReference type="InterPro" id="IPR051788">
    <property type="entry name" value="MFS_Transporter"/>
</dbReference>
<comment type="caution">
    <text evidence="7">The sequence shown here is derived from an EMBL/GenBank/DDBJ whole genome shotgun (WGS) entry which is preliminary data.</text>
</comment>
<dbReference type="AlphaFoldDB" id="A0A9D1LEJ9"/>
<evidence type="ECO:0000256" key="5">
    <source>
        <dbReference type="SAM" id="Phobius"/>
    </source>
</evidence>
<feature type="transmembrane region" description="Helical" evidence="5">
    <location>
        <begin position="203"/>
        <end position="224"/>
    </location>
</feature>
<dbReference type="InterPro" id="IPR036259">
    <property type="entry name" value="MFS_trans_sf"/>
</dbReference>
<feature type="transmembrane region" description="Helical" evidence="5">
    <location>
        <begin position="340"/>
        <end position="361"/>
    </location>
</feature>
<dbReference type="PANTHER" id="PTHR23514">
    <property type="entry name" value="BYPASS OF STOP CODON PROTEIN 6"/>
    <property type="match status" value="1"/>
</dbReference>
<gene>
    <name evidence="7" type="ORF">IAC56_05635</name>
</gene>
<dbReference type="SUPFAM" id="SSF103473">
    <property type="entry name" value="MFS general substrate transporter"/>
    <property type="match status" value="1"/>
</dbReference>
<keyword evidence="3 5" id="KW-1133">Transmembrane helix</keyword>
<feature type="transmembrane region" description="Helical" evidence="5">
    <location>
        <begin position="52"/>
        <end position="72"/>
    </location>
</feature>
<name>A0A9D1LEJ9_9BURK</name>
<proteinExistence type="predicted"/>
<dbReference type="Pfam" id="PF07690">
    <property type="entry name" value="MFS_1"/>
    <property type="match status" value="1"/>
</dbReference>
<sequence>MALQSLKRKPSSAVNTSEHDLSVLHSQPSDISFSEKTNAANRSQTVSKIELWAARIGFFTGGFTVASWAPLIPFVQSHLQLEPFVLGFLLLGLGVGSFVGMPLAGTLTQKLGSRNAIAISGLASCLLLILLAFMPGFYFECLALLAYGVALGCLEVSVNIYGTYLENRHKHRLMSGLHAAYSIGEVVSAAALTALFVLGFTPFGAVTGLMLILSFILLAVLRKIKNTKIETPKKEKDGKANSRFALSGSILVLAILCGVFFLAEGAMLDWSAIYLRDNAGVPQEASAFGYTLFVIAMAISRLTGDRLTTKLGPQNVLTIGSVLILATLLALILVPTPMVAFIALFTMGLGIANLAPILISAASRNSTISSVKAITTVTTVGYGGLLAGPALIGAISSAISLQGAFLFICALLLISLVMIRQYRTVFN</sequence>
<feature type="transmembrane region" description="Helical" evidence="5">
    <location>
        <begin position="177"/>
        <end position="197"/>
    </location>
</feature>
<dbReference type="GO" id="GO:0016020">
    <property type="term" value="C:membrane"/>
    <property type="evidence" value="ECO:0007669"/>
    <property type="project" value="UniProtKB-SubCell"/>
</dbReference>
<dbReference type="GO" id="GO:0022857">
    <property type="term" value="F:transmembrane transporter activity"/>
    <property type="evidence" value="ECO:0007669"/>
    <property type="project" value="InterPro"/>
</dbReference>
<organism evidence="7 8">
    <name type="scientific">Candidatus Aphodousia faecigallinarum</name>
    <dbReference type="NCBI Taxonomy" id="2840677"/>
    <lineage>
        <taxon>Bacteria</taxon>
        <taxon>Pseudomonadati</taxon>
        <taxon>Pseudomonadota</taxon>
        <taxon>Betaproteobacteria</taxon>
        <taxon>Burkholderiales</taxon>
        <taxon>Sutterellaceae</taxon>
        <taxon>Sutterellaceae incertae sedis</taxon>
        <taxon>Candidatus Aphodousia</taxon>
    </lineage>
</organism>
<dbReference type="EMBL" id="DVMY01000087">
    <property type="protein sequence ID" value="HIU37738.1"/>
    <property type="molecule type" value="Genomic_DNA"/>
</dbReference>
<keyword evidence="4 5" id="KW-0472">Membrane</keyword>
<feature type="transmembrane region" description="Helical" evidence="5">
    <location>
        <begin position="316"/>
        <end position="334"/>
    </location>
</feature>
<feature type="transmembrane region" description="Helical" evidence="5">
    <location>
        <begin position="84"/>
        <end position="104"/>
    </location>
</feature>
<dbReference type="CDD" id="cd17393">
    <property type="entry name" value="MFS_MosC_like"/>
    <property type="match status" value="1"/>
</dbReference>
<feature type="transmembrane region" description="Helical" evidence="5">
    <location>
        <begin position="116"/>
        <end position="138"/>
    </location>
</feature>
<comment type="subcellular location">
    <subcellularLocation>
        <location evidence="1">Membrane</location>
        <topology evidence="1">Multi-pass membrane protein</topology>
    </subcellularLocation>
</comment>
<dbReference type="PROSITE" id="PS50850">
    <property type="entry name" value="MFS"/>
    <property type="match status" value="1"/>
</dbReference>
<evidence type="ECO:0000313" key="7">
    <source>
        <dbReference type="EMBL" id="HIU37738.1"/>
    </source>
</evidence>
<dbReference type="InterPro" id="IPR020846">
    <property type="entry name" value="MFS_dom"/>
</dbReference>
<evidence type="ECO:0000256" key="2">
    <source>
        <dbReference type="ARBA" id="ARBA00022692"/>
    </source>
</evidence>
<feature type="transmembrane region" description="Helical" evidence="5">
    <location>
        <begin position="287"/>
        <end position="304"/>
    </location>
</feature>
<evidence type="ECO:0000256" key="1">
    <source>
        <dbReference type="ARBA" id="ARBA00004141"/>
    </source>
</evidence>
<protein>
    <submittedName>
        <fullName evidence="7">MFS transporter</fullName>
    </submittedName>
</protein>
<feature type="transmembrane region" description="Helical" evidence="5">
    <location>
        <begin position="373"/>
        <end position="395"/>
    </location>
</feature>
<dbReference type="Gene3D" id="1.20.1250.20">
    <property type="entry name" value="MFS general substrate transporter like domains"/>
    <property type="match status" value="2"/>
</dbReference>
<feature type="transmembrane region" description="Helical" evidence="5">
    <location>
        <begin position="401"/>
        <end position="419"/>
    </location>
</feature>
<keyword evidence="2 5" id="KW-0812">Transmembrane</keyword>
<reference evidence="7" key="2">
    <citation type="journal article" date="2021" name="PeerJ">
        <title>Extensive microbial diversity within the chicken gut microbiome revealed by metagenomics and culture.</title>
        <authorList>
            <person name="Gilroy R."/>
            <person name="Ravi A."/>
            <person name="Getino M."/>
            <person name="Pursley I."/>
            <person name="Horton D.L."/>
            <person name="Alikhan N.F."/>
            <person name="Baker D."/>
            <person name="Gharbi K."/>
            <person name="Hall N."/>
            <person name="Watson M."/>
            <person name="Adriaenssens E.M."/>
            <person name="Foster-Nyarko E."/>
            <person name="Jarju S."/>
            <person name="Secka A."/>
            <person name="Antonio M."/>
            <person name="Oren A."/>
            <person name="Chaudhuri R.R."/>
            <person name="La Ragione R."/>
            <person name="Hildebrand F."/>
            <person name="Pallen M.J."/>
        </authorList>
    </citation>
    <scope>NUCLEOTIDE SEQUENCE</scope>
    <source>
        <strain evidence="7">7463</strain>
    </source>
</reference>
<feature type="transmembrane region" description="Helical" evidence="5">
    <location>
        <begin position="244"/>
        <end position="267"/>
    </location>
</feature>
<evidence type="ECO:0000256" key="4">
    <source>
        <dbReference type="ARBA" id="ARBA00023136"/>
    </source>
</evidence>